<comment type="caution">
    <text evidence="10">The sequence shown here is derived from an EMBL/GenBank/DDBJ whole genome shotgun (WGS) entry which is preliminary data.</text>
</comment>
<evidence type="ECO:0000256" key="4">
    <source>
        <dbReference type="ARBA" id="ARBA00022618"/>
    </source>
</evidence>
<dbReference type="PANTHER" id="PTHR15459:SF3">
    <property type="entry name" value="POLYAMINE-MODULATED FACTOR 1"/>
    <property type="match status" value="1"/>
</dbReference>
<evidence type="ECO:0000256" key="1">
    <source>
        <dbReference type="ARBA" id="ARBA00004123"/>
    </source>
</evidence>
<reference evidence="10" key="1">
    <citation type="submission" date="2022-07" db="EMBL/GenBank/DDBJ databases">
        <authorList>
            <person name="Macas J."/>
            <person name="Novak P."/>
            <person name="Neumann P."/>
        </authorList>
    </citation>
    <scope>NUCLEOTIDE SEQUENCE</scope>
</reference>
<dbReference type="GO" id="GO:0000444">
    <property type="term" value="C:MIS12/MIND type complex"/>
    <property type="evidence" value="ECO:0007669"/>
    <property type="project" value="InterPro"/>
</dbReference>
<protein>
    <submittedName>
        <fullName evidence="10">Uncharacterized protein</fullName>
    </submittedName>
</protein>
<keyword evidence="11" id="KW-1185">Reference proteome</keyword>
<evidence type="ECO:0000256" key="7">
    <source>
        <dbReference type="ARBA" id="ARBA00023242"/>
    </source>
</evidence>
<keyword evidence="3" id="KW-0158">Chromosome</keyword>
<gene>
    <name evidence="10" type="ORF">CEURO_LOCUS6378</name>
</gene>
<evidence type="ECO:0000256" key="2">
    <source>
        <dbReference type="ARBA" id="ARBA00004629"/>
    </source>
</evidence>
<dbReference type="PANTHER" id="PTHR15459">
    <property type="entry name" value="POLYAMINE-MODULATED FACTOR 1"/>
    <property type="match status" value="1"/>
</dbReference>
<keyword evidence="6" id="KW-0995">Kinetochore</keyword>
<evidence type="ECO:0000256" key="5">
    <source>
        <dbReference type="ARBA" id="ARBA00022776"/>
    </source>
</evidence>
<dbReference type="Pfam" id="PF03980">
    <property type="entry name" value="Nnf1"/>
    <property type="match status" value="1"/>
</dbReference>
<proteinExistence type="predicted"/>
<accession>A0A9P0YW56</accession>
<name>A0A9P0YW56_CUSEU</name>
<dbReference type="OrthoDB" id="506494at2759"/>
<dbReference type="GO" id="GO:0007059">
    <property type="term" value="P:chromosome segregation"/>
    <property type="evidence" value="ECO:0007669"/>
    <property type="project" value="TreeGrafter"/>
</dbReference>
<keyword evidence="9" id="KW-0137">Centromere</keyword>
<comment type="subcellular location">
    <subcellularLocation>
        <location evidence="2">Chromosome</location>
        <location evidence="2">Centromere</location>
        <location evidence="2">Kinetochore</location>
    </subcellularLocation>
    <subcellularLocation>
        <location evidence="1">Nucleus</location>
    </subcellularLocation>
</comment>
<keyword evidence="8" id="KW-0131">Cell cycle</keyword>
<dbReference type="InterPro" id="IPR007128">
    <property type="entry name" value="PMF1/Nnf1"/>
</dbReference>
<dbReference type="EMBL" id="CAMAPE010000010">
    <property type="protein sequence ID" value="CAH9077607.1"/>
    <property type="molecule type" value="Genomic_DNA"/>
</dbReference>
<keyword evidence="5" id="KW-0498">Mitosis</keyword>
<organism evidence="10 11">
    <name type="scientific">Cuscuta europaea</name>
    <name type="common">European dodder</name>
    <dbReference type="NCBI Taxonomy" id="41803"/>
    <lineage>
        <taxon>Eukaryota</taxon>
        <taxon>Viridiplantae</taxon>
        <taxon>Streptophyta</taxon>
        <taxon>Embryophyta</taxon>
        <taxon>Tracheophyta</taxon>
        <taxon>Spermatophyta</taxon>
        <taxon>Magnoliopsida</taxon>
        <taxon>eudicotyledons</taxon>
        <taxon>Gunneridae</taxon>
        <taxon>Pentapetalae</taxon>
        <taxon>asterids</taxon>
        <taxon>lamiids</taxon>
        <taxon>Solanales</taxon>
        <taxon>Convolvulaceae</taxon>
        <taxon>Cuscuteae</taxon>
        <taxon>Cuscuta</taxon>
        <taxon>Cuscuta subgen. Cuscuta</taxon>
    </lineage>
</organism>
<keyword evidence="7" id="KW-0539">Nucleus</keyword>
<sequence>MRVFRMDNEGVHQLTRQMSLKKSFRLGIQASLAACSKEDFRKAFSSFSPKEQEYIHQFFTQVASSIHECIEKDFEDICREKEVEKVLDTVELLVEEHRLEPLKSNASEEVLKHLLEIKKFEVNRLMGMVEQAEERKQLISSRIDFLKNEKVDLSGAIDLVEKLRSLTSSNTTCN</sequence>
<dbReference type="GO" id="GO:0005634">
    <property type="term" value="C:nucleus"/>
    <property type="evidence" value="ECO:0007669"/>
    <property type="project" value="UniProtKB-SubCell"/>
</dbReference>
<evidence type="ECO:0000313" key="11">
    <source>
        <dbReference type="Proteomes" id="UP001152484"/>
    </source>
</evidence>
<dbReference type="GO" id="GO:0051301">
    <property type="term" value="P:cell division"/>
    <property type="evidence" value="ECO:0007669"/>
    <property type="project" value="UniProtKB-KW"/>
</dbReference>
<evidence type="ECO:0000256" key="8">
    <source>
        <dbReference type="ARBA" id="ARBA00023306"/>
    </source>
</evidence>
<dbReference type="AlphaFoldDB" id="A0A9P0YW56"/>
<evidence type="ECO:0000256" key="3">
    <source>
        <dbReference type="ARBA" id="ARBA00022454"/>
    </source>
</evidence>
<keyword evidence="4" id="KW-0132">Cell division</keyword>
<evidence type="ECO:0000256" key="9">
    <source>
        <dbReference type="ARBA" id="ARBA00023328"/>
    </source>
</evidence>
<evidence type="ECO:0000256" key="6">
    <source>
        <dbReference type="ARBA" id="ARBA00022838"/>
    </source>
</evidence>
<dbReference type="Proteomes" id="UP001152484">
    <property type="component" value="Unassembled WGS sequence"/>
</dbReference>
<evidence type="ECO:0000313" key="10">
    <source>
        <dbReference type="EMBL" id="CAH9077607.1"/>
    </source>
</evidence>